<protein>
    <recommendedName>
        <fullName evidence="6">EXPERA domain-containing protein</fullName>
    </recommendedName>
</protein>
<feature type="transmembrane region" description="Helical" evidence="5">
    <location>
        <begin position="87"/>
        <end position="111"/>
    </location>
</feature>
<organism evidence="7 8">
    <name type="scientific">Leifsonia soli</name>
    <dbReference type="NCBI Taxonomy" id="582665"/>
    <lineage>
        <taxon>Bacteria</taxon>
        <taxon>Bacillati</taxon>
        <taxon>Actinomycetota</taxon>
        <taxon>Actinomycetes</taxon>
        <taxon>Micrococcales</taxon>
        <taxon>Microbacteriaceae</taxon>
        <taxon>Leifsonia</taxon>
    </lineage>
</organism>
<dbReference type="GO" id="GO:0016020">
    <property type="term" value="C:membrane"/>
    <property type="evidence" value="ECO:0007669"/>
    <property type="project" value="UniProtKB-SubCell"/>
</dbReference>
<evidence type="ECO:0000256" key="5">
    <source>
        <dbReference type="SAM" id="Phobius"/>
    </source>
</evidence>
<reference evidence="7 8" key="1">
    <citation type="submission" date="2020-07" db="EMBL/GenBank/DDBJ databases">
        <title>Sequencing the genomes of 1000 actinobacteria strains.</title>
        <authorList>
            <person name="Klenk H.-P."/>
        </authorList>
    </citation>
    <scope>NUCLEOTIDE SEQUENCE [LARGE SCALE GENOMIC DNA]</scope>
    <source>
        <strain evidence="7 8">DSM 23871</strain>
    </source>
</reference>
<feature type="transmembrane region" description="Helical" evidence="5">
    <location>
        <begin position="123"/>
        <end position="144"/>
    </location>
</feature>
<dbReference type="Pfam" id="PF05241">
    <property type="entry name" value="EBP"/>
    <property type="match status" value="1"/>
</dbReference>
<comment type="subcellular location">
    <subcellularLocation>
        <location evidence="1">Membrane</location>
        <topology evidence="1">Multi-pass membrane protein</topology>
    </subcellularLocation>
</comment>
<keyword evidence="4 5" id="KW-0472">Membrane</keyword>
<evidence type="ECO:0000256" key="3">
    <source>
        <dbReference type="ARBA" id="ARBA00022989"/>
    </source>
</evidence>
<keyword evidence="8" id="KW-1185">Reference proteome</keyword>
<comment type="caution">
    <text evidence="7">The sequence shown here is derived from an EMBL/GenBank/DDBJ whole genome shotgun (WGS) entry which is preliminary data.</text>
</comment>
<evidence type="ECO:0000256" key="4">
    <source>
        <dbReference type="ARBA" id="ARBA00023136"/>
    </source>
</evidence>
<name>A0A852SUJ0_9MICO</name>
<evidence type="ECO:0000259" key="6">
    <source>
        <dbReference type="PROSITE" id="PS51751"/>
    </source>
</evidence>
<gene>
    <name evidence="7" type="ORF">BJ963_000225</name>
</gene>
<accession>A0A852SUJ0</accession>
<keyword evidence="3 5" id="KW-1133">Transmembrane helix</keyword>
<dbReference type="InterPro" id="IPR033118">
    <property type="entry name" value="EXPERA"/>
</dbReference>
<dbReference type="EMBL" id="JACCBJ010000001">
    <property type="protein sequence ID" value="NYD72706.1"/>
    <property type="molecule type" value="Genomic_DNA"/>
</dbReference>
<dbReference type="AlphaFoldDB" id="A0A852SUJ0"/>
<feature type="transmembrane region" description="Helical" evidence="5">
    <location>
        <begin position="156"/>
        <end position="174"/>
    </location>
</feature>
<sequence>MTTVNPETATGTAQAPSAATPVNLPLRKRPFDIFFIVMFSLFIVTCIISDAIPTLGIPQTATTTNILAQWNYTYSSQYDPLYMQEPLWLRFITGTSAFVYLPFYVLLVICLVKGFNWIQLFAVIYATMIISLTAIPIFGVEFFGPVGQRTPNPVVFLLYNGPYVLVPLLLLIRMRKPLPFTRRF</sequence>
<dbReference type="RefSeq" id="WP_179454004.1">
    <property type="nucleotide sequence ID" value="NZ_BAAAPX010000001.1"/>
</dbReference>
<feature type="transmembrane region" description="Helical" evidence="5">
    <location>
        <begin position="33"/>
        <end position="52"/>
    </location>
</feature>
<feature type="domain" description="EXPERA" evidence="6">
    <location>
        <begin position="31"/>
        <end position="171"/>
    </location>
</feature>
<evidence type="ECO:0000256" key="1">
    <source>
        <dbReference type="ARBA" id="ARBA00004141"/>
    </source>
</evidence>
<keyword evidence="2 5" id="KW-0812">Transmembrane</keyword>
<evidence type="ECO:0000256" key="2">
    <source>
        <dbReference type="ARBA" id="ARBA00022692"/>
    </source>
</evidence>
<proteinExistence type="predicted"/>
<dbReference type="PROSITE" id="PS51751">
    <property type="entry name" value="EXPERA"/>
    <property type="match status" value="1"/>
</dbReference>
<evidence type="ECO:0000313" key="7">
    <source>
        <dbReference type="EMBL" id="NYD72706.1"/>
    </source>
</evidence>
<dbReference type="Proteomes" id="UP000589620">
    <property type="component" value="Unassembled WGS sequence"/>
</dbReference>
<evidence type="ECO:0000313" key="8">
    <source>
        <dbReference type="Proteomes" id="UP000589620"/>
    </source>
</evidence>